<protein>
    <recommendedName>
        <fullName evidence="3">NB-ARC domain-containing protein</fullName>
    </recommendedName>
</protein>
<reference evidence="1" key="1">
    <citation type="journal article" date="2020" name="Nat. Commun.">
        <title>Large-scale genome sequencing of mycorrhizal fungi provides insights into the early evolution of symbiotic traits.</title>
        <authorList>
            <person name="Miyauchi S."/>
            <person name="Kiss E."/>
            <person name="Kuo A."/>
            <person name="Drula E."/>
            <person name="Kohler A."/>
            <person name="Sanchez-Garcia M."/>
            <person name="Morin E."/>
            <person name="Andreopoulos B."/>
            <person name="Barry K.W."/>
            <person name="Bonito G."/>
            <person name="Buee M."/>
            <person name="Carver A."/>
            <person name="Chen C."/>
            <person name="Cichocki N."/>
            <person name="Clum A."/>
            <person name="Culley D."/>
            <person name="Crous P.W."/>
            <person name="Fauchery L."/>
            <person name="Girlanda M."/>
            <person name="Hayes R.D."/>
            <person name="Keri Z."/>
            <person name="LaButti K."/>
            <person name="Lipzen A."/>
            <person name="Lombard V."/>
            <person name="Magnuson J."/>
            <person name="Maillard F."/>
            <person name="Murat C."/>
            <person name="Nolan M."/>
            <person name="Ohm R.A."/>
            <person name="Pangilinan J."/>
            <person name="Pereira M.F."/>
            <person name="Perotto S."/>
            <person name="Peter M."/>
            <person name="Pfister S."/>
            <person name="Riley R."/>
            <person name="Sitrit Y."/>
            <person name="Stielow J.B."/>
            <person name="Szollosi G."/>
            <person name="Zifcakova L."/>
            <person name="Stursova M."/>
            <person name="Spatafora J.W."/>
            <person name="Tedersoo L."/>
            <person name="Vaario L.M."/>
            <person name="Yamada A."/>
            <person name="Yan M."/>
            <person name="Wang P."/>
            <person name="Xu J."/>
            <person name="Bruns T."/>
            <person name="Baldrian P."/>
            <person name="Vilgalys R."/>
            <person name="Dunand C."/>
            <person name="Henrissat B."/>
            <person name="Grigoriev I.V."/>
            <person name="Hibbett D."/>
            <person name="Nagy L.G."/>
            <person name="Martin F.M."/>
        </authorList>
    </citation>
    <scope>NUCLEOTIDE SEQUENCE</scope>
    <source>
        <strain evidence="1">UH-Tt-Lm1</strain>
    </source>
</reference>
<dbReference type="Proteomes" id="UP000736335">
    <property type="component" value="Unassembled WGS sequence"/>
</dbReference>
<name>A0A9P6L766_9AGAM</name>
<dbReference type="InterPro" id="IPR059179">
    <property type="entry name" value="MLKL-like_MCAfunc"/>
</dbReference>
<dbReference type="PANTHER" id="PTHR47691">
    <property type="entry name" value="REGULATOR-RELATED"/>
    <property type="match status" value="1"/>
</dbReference>
<dbReference type="InterPro" id="IPR019734">
    <property type="entry name" value="TPR_rpt"/>
</dbReference>
<dbReference type="EMBL" id="WIUZ02000007">
    <property type="protein sequence ID" value="KAF9785563.1"/>
    <property type="molecule type" value="Genomic_DNA"/>
</dbReference>
<comment type="caution">
    <text evidence="1">The sequence shown here is derived from an EMBL/GenBank/DDBJ whole genome shotgun (WGS) entry which is preliminary data.</text>
</comment>
<accession>A0A9P6L766</accession>
<keyword evidence="2" id="KW-1185">Reference proteome</keyword>
<evidence type="ECO:0000313" key="1">
    <source>
        <dbReference type="EMBL" id="KAF9785563.1"/>
    </source>
</evidence>
<dbReference type="Gene3D" id="1.25.40.10">
    <property type="entry name" value="Tetratricopeptide repeat domain"/>
    <property type="match status" value="1"/>
</dbReference>
<gene>
    <name evidence="1" type="ORF">BJ322DRAFT_839464</name>
</gene>
<reference evidence="1" key="2">
    <citation type="submission" date="2020-11" db="EMBL/GenBank/DDBJ databases">
        <authorList>
            <consortium name="DOE Joint Genome Institute"/>
            <person name="Kuo A."/>
            <person name="Miyauchi S."/>
            <person name="Kiss E."/>
            <person name="Drula E."/>
            <person name="Kohler A."/>
            <person name="Sanchez-Garcia M."/>
            <person name="Andreopoulos B."/>
            <person name="Barry K.W."/>
            <person name="Bonito G."/>
            <person name="Buee M."/>
            <person name="Carver A."/>
            <person name="Chen C."/>
            <person name="Cichocki N."/>
            <person name="Clum A."/>
            <person name="Culley D."/>
            <person name="Crous P.W."/>
            <person name="Fauchery L."/>
            <person name="Girlanda M."/>
            <person name="Hayes R."/>
            <person name="Keri Z."/>
            <person name="Labutti K."/>
            <person name="Lipzen A."/>
            <person name="Lombard V."/>
            <person name="Magnuson J."/>
            <person name="Maillard F."/>
            <person name="Morin E."/>
            <person name="Murat C."/>
            <person name="Nolan M."/>
            <person name="Ohm R."/>
            <person name="Pangilinan J."/>
            <person name="Pereira M."/>
            <person name="Perotto S."/>
            <person name="Peter M."/>
            <person name="Riley R."/>
            <person name="Sitrit Y."/>
            <person name="Stielow B."/>
            <person name="Szollosi G."/>
            <person name="Zifcakova L."/>
            <person name="Stursova M."/>
            <person name="Spatafora J.W."/>
            <person name="Tedersoo L."/>
            <person name="Vaario L.-M."/>
            <person name="Yamada A."/>
            <person name="Yan M."/>
            <person name="Wang P."/>
            <person name="Xu J."/>
            <person name="Bruns T."/>
            <person name="Baldrian P."/>
            <person name="Vilgalys R."/>
            <person name="Henrissat B."/>
            <person name="Grigoriev I.V."/>
            <person name="Hibbett D."/>
            <person name="Nagy L.G."/>
            <person name="Martin F.M."/>
        </authorList>
    </citation>
    <scope>NUCLEOTIDE SEQUENCE</scope>
    <source>
        <strain evidence="1">UH-Tt-Lm1</strain>
    </source>
</reference>
<dbReference type="InterPro" id="IPR011990">
    <property type="entry name" value="TPR-like_helical_dom_sf"/>
</dbReference>
<dbReference type="Gene3D" id="3.40.50.300">
    <property type="entry name" value="P-loop containing nucleotide triphosphate hydrolases"/>
    <property type="match status" value="1"/>
</dbReference>
<dbReference type="PANTHER" id="PTHR47691:SF3">
    <property type="entry name" value="HTH-TYPE TRANSCRIPTIONAL REGULATOR RV0890C-RELATED"/>
    <property type="match status" value="1"/>
</dbReference>
<dbReference type="AlphaFoldDB" id="A0A9P6L766"/>
<dbReference type="SUPFAM" id="SSF48452">
    <property type="entry name" value="TPR-like"/>
    <property type="match status" value="2"/>
</dbReference>
<sequence>MGPKPQRKEGRDGAIAMLNVAIDALNLAKEVSSATPAKAVFGTAGILLSMIRDSVANRDDYVALGLACADVCRALERGLDGRRADQLTRSALEAIGQLTKAMAQIQRSVIELGKRNLFSRVLHATSDKDAVAGWKSELDRILQIFKTELALHTDVEVSDTRQDVASTRKLVSDIHCAVVKDQEGNQTTQTSMLGESPPPPPRACFGRGDLIEKIIGLVDNLTPIALVGTGGIGKTSVALTVLHDDRIKKRFGENRRFIRCDQFQAAQANFLNRLSKVIGAGFENPEDLTPLRPFLSSKEMLIVLDNAESILDPQGADAQKIYAVVEELSQIGNISLCITTRITTIPLDCERLDVPTLSMDAARSAFYRIYGNDERPNVIDDILEQLGFHPLSVILLAAVARQNNWDSSRLGREWELRQTSMLNTEHKKSLAATIELSLASPMFRELGPNARDFLEVVAFFPQGVNENNLDWLFPTIPDRRNIIDRFCNLSLTSRNNGFITMLAPLRDYLGPRDPRKSPLLCATRDCYSSRLRLLGDLEPDQPGYKESRWITSEDVNVEHLINTFTSLDMDSGDIWVTCADFMMHLYWHKPRSTVLGPKIEGLSDGHSSKCQCLFRLSLLFRLLGNYVKVRRLLTHTLELERRQGNDDRVARTLRYLADTNRMLDLYKEGIRQSKEALEIYEQLGDGEGQGKCWIFLGSLLLDDDQLDAAEEAASHAMELFLDKRRELWICESHSLLGDICRKKGKREKAIQHYEAAISIASPFDWHNTLFWTHWSLARLFFIEDEFGDAQSHTDQSKLHAVDDTYCLGHAMVLQTWIWHGQGQLEEAKAEILGALKIFEKLGATERVGTCRAFLQKVELAVECSSTSGESEGSAC</sequence>
<evidence type="ECO:0000313" key="2">
    <source>
        <dbReference type="Proteomes" id="UP000736335"/>
    </source>
</evidence>
<dbReference type="SMART" id="SM00028">
    <property type="entry name" value="TPR"/>
    <property type="match status" value="4"/>
</dbReference>
<evidence type="ECO:0008006" key="3">
    <source>
        <dbReference type="Google" id="ProtNLM"/>
    </source>
</evidence>
<dbReference type="Pfam" id="PF13181">
    <property type="entry name" value="TPR_8"/>
    <property type="match status" value="1"/>
</dbReference>
<dbReference type="OrthoDB" id="5986190at2759"/>
<proteinExistence type="predicted"/>
<dbReference type="InterPro" id="IPR027417">
    <property type="entry name" value="P-loop_NTPase"/>
</dbReference>
<organism evidence="1 2">
    <name type="scientific">Thelephora terrestris</name>
    <dbReference type="NCBI Taxonomy" id="56493"/>
    <lineage>
        <taxon>Eukaryota</taxon>
        <taxon>Fungi</taxon>
        <taxon>Dikarya</taxon>
        <taxon>Basidiomycota</taxon>
        <taxon>Agaricomycotina</taxon>
        <taxon>Agaricomycetes</taxon>
        <taxon>Thelephorales</taxon>
        <taxon>Thelephoraceae</taxon>
        <taxon>Thelephora</taxon>
    </lineage>
</organism>
<dbReference type="SUPFAM" id="SSF52540">
    <property type="entry name" value="P-loop containing nucleoside triphosphate hydrolases"/>
    <property type="match status" value="1"/>
</dbReference>
<dbReference type="CDD" id="cd21037">
    <property type="entry name" value="MLKL_NTD"/>
    <property type="match status" value="1"/>
</dbReference>